<keyword evidence="3" id="KW-0479">Metal-binding</keyword>
<dbReference type="SUPFAM" id="SSF51556">
    <property type="entry name" value="Metallo-dependent hydrolases"/>
    <property type="match status" value="1"/>
</dbReference>
<gene>
    <name evidence="5" type="ORF">QBZ16_000065</name>
</gene>
<evidence type="ECO:0000256" key="4">
    <source>
        <dbReference type="ARBA" id="ARBA00022801"/>
    </source>
</evidence>
<comment type="similarity">
    <text evidence="1">Belongs to the metallo-dependent hydrolases superfamily. TatD-type hydrolase family.</text>
</comment>
<organism evidence="5 6">
    <name type="scientific">Prototheca wickerhamii</name>
    <dbReference type="NCBI Taxonomy" id="3111"/>
    <lineage>
        <taxon>Eukaryota</taxon>
        <taxon>Viridiplantae</taxon>
        <taxon>Chlorophyta</taxon>
        <taxon>core chlorophytes</taxon>
        <taxon>Trebouxiophyceae</taxon>
        <taxon>Chlorellales</taxon>
        <taxon>Chlorellaceae</taxon>
        <taxon>Prototheca</taxon>
    </lineage>
</organism>
<dbReference type="CDD" id="cd01310">
    <property type="entry name" value="TatD_DNAse"/>
    <property type="match status" value="1"/>
</dbReference>
<dbReference type="GO" id="GO:0046872">
    <property type="term" value="F:metal ion binding"/>
    <property type="evidence" value="ECO:0007669"/>
    <property type="project" value="UniProtKB-KW"/>
</dbReference>
<dbReference type="PANTHER" id="PTHR10060">
    <property type="entry name" value="TATD FAMILY DEOXYRIBONUCLEASE"/>
    <property type="match status" value="1"/>
</dbReference>
<dbReference type="InterPro" id="IPR018228">
    <property type="entry name" value="DNase_TatD-rel_CS"/>
</dbReference>
<evidence type="ECO:0000256" key="1">
    <source>
        <dbReference type="ARBA" id="ARBA00009275"/>
    </source>
</evidence>
<dbReference type="InterPro" id="IPR001130">
    <property type="entry name" value="TatD-like"/>
</dbReference>
<proteinExistence type="inferred from homology"/>
<dbReference type="InterPro" id="IPR032466">
    <property type="entry name" value="Metal_Hydrolase"/>
</dbReference>
<keyword evidence="2" id="KW-0540">Nuclease</keyword>
<dbReference type="InterPro" id="IPR050891">
    <property type="entry name" value="TatD-type_Hydrolase"/>
</dbReference>
<evidence type="ECO:0000256" key="3">
    <source>
        <dbReference type="ARBA" id="ARBA00022723"/>
    </source>
</evidence>
<keyword evidence="6" id="KW-1185">Reference proteome</keyword>
<evidence type="ECO:0000256" key="2">
    <source>
        <dbReference type="ARBA" id="ARBA00022722"/>
    </source>
</evidence>
<dbReference type="EMBL" id="JASFZW010000001">
    <property type="protein sequence ID" value="KAK2080212.1"/>
    <property type="molecule type" value="Genomic_DNA"/>
</dbReference>
<protein>
    <submittedName>
        <fullName evidence="5">Uncharacterized protein</fullName>
    </submittedName>
</protein>
<dbReference type="Proteomes" id="UP001255856">
    <property type="component" value="Unassembled WGS sequence"/>
</dbReference>
<keyword evidence="4" id="KW-0378">Hydrolase</keyword>
<comment type="caution">
    <text evidence="5">The sequence shown here is derived from an EMBL/GenBank/DDBJ whole genome shotgun (WGS) entry which is preliminary data.</text>
</comment>
<name>A0AAD9IP29_PROWI</name>
<reference evidence="5" key="1">
    <citation type="submission" date="2021-01" db="EMBL/GenBank/DDBJ databases">
        <authorList>
            <person name="Eckstrom K.M.E."/>
        </authorList>
    </citation>
    <scope>NUCLEOTIDE SEQUENCE</scope>
    <source>
        <strain evidence="5">UVCC 0001</strain>
    </source>
</reference>
<dbReference type="AlphaFoldDB" id="A0AAD9IP29"/>
<dbReference type="GO" id="GO:0008296">
    <property type="term" value="F:3'-5'-DNA exonuclease activity"/>
    <property type="evidence" value="ECO:0007669"/>
    <property type="project" value="TreeGrafter"/>
</dbReference>
<dbReference type="Gene3D" id="3.20.20.140">
    <property type="entry name" value="Metal-dependent hydrolases"/>
    <property type="match status" value="1"/>
</dbReference>
<dbReference type="PANTHER" id="PTHR10060:SF15">
    <property type="entry name" value="DEOXYRIBONUCLEASE TATDN1"/>
    <property type="match status" value="1"/>
</dbReference>
<dbReference type="GO" id="GO:0005829">
    <property type="term" value="C:cytosol"/>
    <property type="evidence" value="ECO:0007669"/>
    <property type="project" value="TreeGrafter"/>
</dbReference>
<dbReference type="Pfam" id="PF01026">
    <property type="entry name" value="TatD_DNase"/>
    <property type="match status" value="1"/>
</dbReference>
<accession>A0AAD9IP29</accession>
<sequence length="191" mass="21475">MDTQERWFERQFELAREFDLPMFLHLRAAAPAFLAILERQAGVRGVVHSFDGSQEEAAQILSHPGLFIGVNGCSLKTGKACLLKGLWEAEKLREENLRVVASLPPERLLLETDAPWCEIRPTHASARFVTSKHAAKDKKKWEARFLVKSRNEPCNMRQVLEAVAGVKGLDAAALAATVFDNTMNLFFVRKD</sequence>
<evidence type="ECO:0000313" key="6">
    <source>
        <dbReference type="Proteomes" id="UP001255856"/>
    </source>
</evidence>
<dbReference type="PROSITE" id="PS01091">
    <property type="entry name" value="TATD_3"/>
    <property type="match status" value="1"/>
</dbReference>
<evidence type="ECO:0000313" key="5">
    <source>
        <dbReference type="EMBL" id="KAK2080212.1"/>
    </source>
</evidence>